<dbReference type="PANTHER" id="PTHR43798">
    <property type="entry name" value="MONOACYLGLYCEROL LIPASE"/>
    <property type="match status" value="1"/>
</dbReference>
<dbReference type="PRINTS" id="PR00111">
    <property type="entry name" value="ABHYDROLASE"/>
</dbReference>
<dbReference type="InterPro" id="IPR050266">
    <property type="entry name" value="AB_hydrolase_sf"/>
</dbReference>
<gene>
    <name evidence="2" type="ORF">S7S_16990</name>
</gene>
<feature type="domain" description="AB hydrolase-1" evidence="1">
    <location>
        <begin position="24"/>
        <end position="144"/>
    </location>
</feature>
<proteinExistence type="predicted"/>
<dbReference type="RefSeq" id="WP_008732995.1">
    <property type="nucleotide sequence ID" value="NZ_CP004387.1"/>
</dbReference>
<dbReference type="EMBL" id="CP004387">
    <property type="protein sequence ID" value="AJD49810.1"/>
    <property type="molecule type" value="Genomic_DNA"/>
</dbReference>
<organism evidence="2 3">
    <name type="scientific">Isoalcanivorax pacificus W11-5</name>
    <dbReference type="NCBI Taxonomy" id="391936"/>
    <lineage>
        <taxon>Bacteria</taxon>
        <taxon>Pseudomonadati</taxon>
        <taxon>Pseudomonadota</taxon>
        <taxon>Gammaproteobacteria</taxon>
        <taxon>Oceanospirillales</taxon>
        <taxon>Alcanivoracaceae</taxon>
        <taxon>Isoalcanivorax</taxon>
    </lineage>
</organism>
<evidence type="ECO:0000259" key="1">
    <source>
        <dbReference type="Pfam" id="PF00561"/>
    </source>
</evidence>
<dbReference type="HOGENOM" id="CLU_020336_50_3_6"/>
<keyword evidence="2" id="KW-0378">Hydrolase</keyword>
<dbReference type="SUPFAM" id="SSF53474">
    <property type="entry name" value="alpha/beta-Hydrolases"/>
    <property type="match status" value="1"/>
</dbReference>
<sequence>MMLQERAIQTALGALHVRMAGEGPAILFWPSLLMDGTMWLDVARRLSSRYTVVLIDPPGHGKSDTLTRHFDFTTCAECILNILDTLGIERAHYVGNSWGAMVGGTFAAQYPRRIGCAILMNGTASPCGPAQRIRFQMMILLGRLLGGIRGPLLPKAVKAFLGPTSQRERPQVVAAVRAALGRVDFNSGRWAVESVVLRRPDQHALYQTIRTPVLVVAGLEDATFPVSETRAAAEAIPGASFSVMDNAAHLAGLECPADTSDMIDAFIVSDWVPAQS</sequence>
<dbReference type="GO" id="GO:0016787">
    <property type="term" value="F:hydrolase activity"/>
    <property type="evidence" value="ECO:0007669"/>
    <property type="project" value="UniProtKB-KW"/>
</dbReference>
<name>A0A0B4XSV4_9GAMM</name>
<dbReference type="STRING" id="391936.S7S_16990"/>
<dbReference type="Pfam" id="PF00561">
    <property type="entry name" value="Abhydrolase_1"/>
    <property type="match status" value="1"/>
</dbReference>
<evidence type="ECO:0000313" key="2">
    <source>
        <dbReference type="EMBL" id="AJD49810.1"/>
    </source>
</evidence>
<protein>
    <submittedName>
        <fullName evidence="2">Alpha/beta fold hydrolase</fullName>
    </submittedName>
</protein>
<evidence type="ECO:0000313" key="3">
    <source>
        <dbReference type="Proteomes" id="UP000006764"/>
    </source>
</evidence>
<dbReference type="Gene3D" id="3.40.50.1820">
    <property type="entry name" value="alpha/beta hydrolase"/>
    <property type="match status" value="1"/>
</dbReference>
<dbReference type="InterPro" id="IPR029058">
    <property type="entry name" value="AB_hydrolase_fold"/>
</dbReference>
<reference evidence="2 3" key="1">
    <citation type="journal article" date="2012" name="J. Bacteriol.">
        <title>Genome sequence of an alkane-degrading bacterium, Alcanivorax pacificus type strain W11-5, isolated from deep sea sediment.</title>
        <authorList>
            <person name="Lai Q."/>
            <person name="Shao Z."/>
        </authorList>
    </citation>
    <scope>NUCLEOTIDE SEQUENCE [LARGE SCALE GENOMIC DNA]</scope>
    <source>
        <strain evidence="2 3">W11-5</strain>
    </source>
</reference>
<keyword evidence="3" id="KW-1185">Reference proteome</keyword>
<dbReference type="InterPro" id="IPR000073">
    <property type="entry name" value="AB_hydrolase_1"/>
</dbReference>
<dbReference type="AlphaFoldDB" id="A0A0B4XSV4"/>
<dbReference type="KEGG" id="apac:S7S_16990"/>
<accession>A0A0B4XSV4</accession>
<dbReference type="Proteomes" id="UP000006764">
    <property type="component" value="Chromosome"/>
</dbReference>